<sequence length="43" mass="5367">MSNNIFKLKNITKHDLENLFHQFWNYHELNMDLTKLNMFKQVQ</sequence>
<protein>
    <submittedName>
        <fullName evidence="1">Uncharacterized protein</fullName>
    </submittedName>
</protein>
<dbReference type="AlphaFoldDB" id="A0A0A8Y0X4"/>
<evidence type="ECO:0000313" key="1">
    <source>
        <dbReference type="EMBL" id="JAD20004.1"/>
    </source>
</evidence>
<name>A0A0A8Y0X4_ARUDO</name>
<dbReference type="EMBL" id="GBRH01277891">
    <property type="protein sequence ID" value="JAD20004.1"/>
    <property type="molecule type" value="Transcribed_RNA"/>
</dbReference>
<reference evidence="1" key="2">
    <citation type="journal article" date="2015" name="Data Brief">
        <title>Shoot transcriptome of the giant reed, Arundo donax.</title>
        <authorList>
            <person name="Barrero R.A."/>
            <person name="Guerrero F.D."/>
            <person name="Moolhuijzen P."/>
            <person name="Goolsby J.A."/>
            <person name="Tidwell J."/>
            <person name="Bellgard S.E."/>
            <person name="Bellgard M.I."/>
        </authorList>
    </citation>
    <scope>NUCLEOTIDE SEQUENCE</scope>
    <source>
        <tissue evidence="1">Shoot tissue taken approximately 20 cm above the soil surface</tissue>
    </source>
</reference>
<proteinExistence type="predicted"/>
<reference evidence="1" key="1">
    <citation type="submission" date="2014-09" db="EMBL/GenBank/DDBJ databases">
        <authorList>
            <person name="Magalhaes I.L.F."/>
            <person name="Oliveira U."/>
            <person name="Santos F.R."/>
            <person name="Vidigal T.H.D.A."/>
            <person name="Brescovit A.D."/>
            <person name="Santos A.J."/>
        </authorList>
    </citation>
    <scope>NUCLEOTIDE SEQUENCE</scope>
    <source>
        <tissue evidence="1">Shoot tissue taken approximately 20 cm above the soil surface</tissue>
    </source>
</reference>
<organism evidence="1">
    <name type="scientific">Arundo donax</name>
    <name type="common">Giant reed</name>
    <name type="synonym">Donax arundinaceus</name>
    <dbReference type="NCBI Taxonomy" id="35708"/>
    <lineage>
        <taxon>Eukaryota</taxon>
        <taxon>Viridiplantae</taxon>
        <taxon>Streptophyta</taxon>
        <taxon>Embryophyta</taxon>
        <taxon>Tracheophyta</taxon>
        <taxon>Spermatophyta</taxon>
        <taxon>Magnoliopsida</taxon>
        <taxon>Liliopsida</taxon>
        <taxon>Poales</taxon>
        <taxon>Poaceae</taxon>
        <taxon>PACMAD clade</taxon>
        <taxon>Arundinoideae</taxon>
        <taxon>Arundineae</taxon>
        <taxon>Arundo</taxon>
    </lineage>
</organism>
<accession>A0A0A8Y0X4</accession>